<evidence type="ECO:0000256" key="4">
    <source>
        <dbReference type="ARBA" id="ARBA00022434"/>
    </source>
</evidence>
<feature type="binding site" evidence="14">
    <location>
        <position position="90"/>
    </location>
    <ligand>
        <name>Fe cation</name>
        <dbReference type="ChEBI" id="CHEBI:24875"/>
        <label>1</label>
    </ligand>
</feature>
<dbReference type="GO" id="GO:0008198">
    <property type="term" value="F:ferrous iron binding"/>
    <property type="evidence" value="ECO:0007669"/>
    <property type="project" value="TreeGrafter"/>
</dbReference>
<keyword evidence="6 14" id="KW-0479">Metal-binding</keyword>
<evidence type="ECO:0000256" key="7">
    <source>
        <dbReference type="ARBA" id="ARBA00022729"/>
    </source>
</evidence>
<dbReference type="GO" id="GO:0004322">
    <property type="term" value="F:ferroxidase activity"/>
    <property type="evidence" value="ECO:0007669"/>
    <property type="project" value="UniProtKB-EC"/>
</dbReference>
<feature type="chain" id="PRO_5025020813" description="Ferritin" evidence="16">
    <location>
        <begin position="20"/>
        <end position="211"/>
    </location>
</feature>
<dbReference type="InterPro" id="IPR009078">
    <property type="entry name" value="Ferritin-like_SF"/>
</dbReference>
<comment type="subcellular location">
    <subcellularLocation>
        <location evidence="1">Golgi apparatus</location>
    </subcellularLocation>
    <subcellularLocation>
        <location evidence="2">Secreted</location>
    </subcellularLocation>
</comment>
<dbReference type="FunFam" id="1.20.1260.10:FF:000017">
    <property type="entry name" value="Ferritin"/>
    <property type="match status" value="1"/>
</dbReference>
<dbReference type="Gene3D" id="1.20.1260.10">
    <property type="match status" value="1"/>
</dbReference>
<accession>A0A653D858</accession>
<keyword evidence="4 15" id="KW-0409">Iron storage</keyword>
<comment type="subunit">
    <text evidence="13">Oligomer of 12 light (L) chains and 12 heavy (H) chains; L and H chains are disulfide-linked. The functional molecule forms a roughly spherical shell with a diameter of 12 nm and contains a central cavity into which the insoluble ferric iron core is deposited.</text>
</comment>
<evidence type="ECO:0000256" key="9">
    <source>
        <dbReference type="ARBA" id="ARBA00023004"/>
    </source>
</evidence>
<dbReference type="EC" id="1.16.3.1" evidence="15"/>
<reference evidence="18 19" key="1">
    <citation type="submission" date="2019-01" db="EMBL/GenBank/DDBJ databases">
        <authorList>
            <person name="Sayadi A."/>
        </authorList>
    </citation>
    <scope>NUCLEOTIDE SEQUENCE [LARGE SCALE GENOMIC DNA]</scope>
</reference>
<dbReference type="GO" id="GO:0008199">
    <property type="term" value="F:ferric iron binding"/>
    <property type="evidence" value="ECO:0007669"/>
    <property type="project" value="InterPro"/>
</dbReference>
<keyword evidence="7 16" id="KW-0732">Signal</keyword>
<dbReference type="InterPro" id="IPR012347">
    <property type="entry name" value="Ferritin-like"/>
</dbReference>
<evidence type="ECO:0000256" key="1">
    <source>
        <dbReference type="ARBA" id="ARBA00004555"/>
    </source>
</evidence>
<feature type="binding site" evidence="14">
    <location>
        <position position="174"/>
    </location>
    <ligand>
        <name>Fe cation</name>
        <dbReference type="ChEBI" id="CHEBI:24875"/>
        <label>1</label>
    </ligand>
</feature>
<evidence type="ECO:0000256" key="5">
    <source>
        <dbReference type="ARBA" id="ARBA00022525"/>
    </source>
</evidence>
<dbReference type="InterPro" id="IPR008331">
    <property type="entry name" value="Ferritin_DPS_dom"/>
</dbReference>
<feature type="signal peptide" evidence="16">
    <location>
        <begin position="1"/>
        <end position="19"/>
    </location>
</feature>
<dbReference type="GO" id="GO:0005576">
    <property type="term" value="C:extracellular region"/>
    <property type="evidence" value="ECO:0007669"/>
    <property type="project" value="UniProtKB-SubCell"/>
</dbReference>
<proteinExistence type="inferred from homology"/>
<feature type="domain" description="Ferritin-like diiron" evidence="17">
    <location>
        <begin position="35"/>
        <end position="192"/>
    </location>
</feature>
<keyword evidence="9 14" id="KW-0408">Iron</keyword>
<sequence length="211" mass="24104">MKLICVAILFVSAIGLTSAELQCSQKELKIPKGWIDMVNPCVESMRNQIEEELKASMRYMAMGAYFSQDTINRPGFAEMFFKSASEEREHAIKLIHYLLMRGELTNNVSKLIKRNLIPSTTSWANGVSALKDALELETSVTKKIRKVIQKCEDNEKFNDYHLVDYLTGEFLEEQYKGQREIAGQISTLEKLMEKHGALGEWLFDKKLQGAE</sequence>
<comment type="catalytic activity">
    <reaction evidence="12 15">
        <text>4 Fe(2+) + O2 + 4 H(+) = 4 Fe(3+) + 2 H2O</text>
        <dbReference type="Rhea" id="RHEA:11148"/>
        <dbReference type="ChEBI" id="CHEBI:15377"/>
        <dbReference type="ChEBI" id="CHEBI:15378"/>
        <dbReference type="ChEBI" id="CHEBI:15379"/>
        <dbReference type="ChEBI" id="CHEBI:29033"/>
        <dbReference type="ChEBI" id="CHEBI:29034"/>
        <dbReference type="EC" id="1.16.3.1"/>
    </reaction>
</comment>
<evidence type="ECO:0000313" key="18">
    <source>
        <dbReference type="EMBL" id="VEN56364.1"/>
    </source>
</evidence>
<dbReference type="OrthoDB" id="186462at2759"/>
<dbReference type="AlphaFoldDB" id="A0A653D858"/>
<dbReference type="CDD" id="cd01056">
    <property type="entry name" value="Euk_Ferritin"/>
    <property type="match status" value="1"/>
</dbReference>
<evidence type="ECO:0000256" key="3">
    <source>
        <dbReference type="ARBA" id="ARBA00007513"/>
    </source>
</evidence>
<dbReference type="PANTHER" id="PTHR11431">
    <property type="entry name" value="FERRITIN"/>
    <property type="match status" value="1"/>
</dbReference>
<dbReference type="InterPro" id="IPR009040">
    <property type="entry name" value="Ferritin-like_diiron"/>
</dbReference>
<evidence type="ECO:0000256" key="10">
    <source>
        <dbReference type="ARBA" id="ARBA00023034"/>
    </source>
</evidence>
<protein>
    <recommendedName>
        <fullName evidence="15">Ferritin</fullName>
        <ecNumber evidence="15">1.16.3.1</ecNumber>
    </recommendedName>
</protein>
<dbReference type="PANTHER" id="PTHR11431:SF43">
    <property type="entry name" value="FERRITIN"/>
    <property type="match status" value="1"/>
</dbReference>
<evidence type="ECO:0000256" key="8">
    <source>
        <dbReference type="ARBA" id="ARBA00023002"/>
    </source>
</evidence>
<gene>
    <name evidence="18" type="ORF">CALMAC_LOCUS15272</name>
</gene>
<dbReference type="InterPro" id="IPR001519">
    <property type="entry name" value="Ferritin"/>
</dbReference>
<dbReference type="GO" id="GO:0006879">
    <property type="term" value="P:intracellular iron ion homeostasis"/>
    <property type="evidence" value="ECO:0007669"/>
    <property type="project" value="UniProtKB-KW"/>
</dbReference>
<keyword evidence="8 15" id="KW-0560">Oxidoreductase</keyword>
<feature type="binding site" evidence="14">
    <location>
        <position position="52"/>
    </location>
    <ligand>
        <name>Fe cation</name>
        <dbReference type="ChEBI" id="CHEBI:24875"/>
        <label>1</label>
    </ligand>
</feature>
<keyword evidence="10" id="KW-0333">Golgi apparatus</keyword>
<dbReference type="EMBL" id="CAACVG010010672">
    <property type="protein sequence ID" value="VEN56364.1"/>
    <property type="molecule type" value="Genomic_DNA"/>
</dbReference>
<comment type="function">
    <text evidence="15">Stores iron in a soluble, non-toxic, readily available form. Important for iron homeostasis. Iron is taken up in the ferrous form and deposited as ferric hydroxides after oxidation.</text>
</comment>
<evidence type="ECO:0000256" key="2">
    <source>
        <dbReference type="ARBA" id="ARBA00004613"/>
    </source>
</evidence>
<evidence type="ECO:0000256" key="15">
    <source>
        <dbReference type="RuleBase" id="RU361145"/>
    </source>
</evidence>
<dbReference type="SUPFAM" id="SSF47240">
    <property type="entry name" value="Ferritin-like"/>
    <property type="match status" value="1"/>
</dbReference>
<keyword evidence="5" id="KW-0964">Secreted</keyword>
<feature type="binding site" evidence="14">
    <location>
        <position position="87"/>
    </location>
    <ligand>
        <name>Fe cation</name>
        <dbReference type="ChEBI" id="CHEBI:24875"/>
        <label>1</label>
    </ligand>
</feature>
<organism evidence="18 19">
    <name type="scientific">Callosobruchus maculatus</name>
    <name type="common">Southern cowpea weevil</name>
    <name type="synonym">Pulse bruchid</name>
    <dbReference type="NCBI Taxonomy" id="64391"/>
    <lineage>
        <taxon>Eukaryota</taxon>
        <taxon>Metazoa</taxon>
        <taxon>Ecdysozoa</taxon>
        <taxon>Arthropoda</taxon>
        <taxon>Hexapoda</taxon>
        <taxon>Insecta</taxon>
        <taxon>Pterygota</taxon>
        <taxon>Neoptera</taxon>
        <taxon>Endopterygota</taxon>
        <taxon>Coleoptera</taxon>
        <taxon>Polyphaga</taxon>
        <taxon>Cucujiformia</taxon>
        <taxon>Chrysomeloidea</taxon>
        <taxon>Chrysomelidae</taxon>
        <taxon>Bruchinae</taxon>
        <taxon>Bruchini</taxon>
        <taxon>Callosobruchus</taxon>
    </lineage>
</organism>
<evidence type="ECO:0000256" key="11">
    <source>
        <dbReference type="ARBA" id="ARBA00023157"/>
    </source>
</evidence>
<dbReference type="PROSITE" id="PS50905">
    <property type="entry name" value="FERRITIN_LIKE"/>
    <property type="match status" value="1"/>
</dbReference>
<evidence type="ECO:0000256" key="16">
    <source>
        <dbReference type="SAM" id="SignalP"/>
    </source>
</evidence>
<comment type="similarity">
    <text evidence="3 15">Belongs to the ferritin family.</text>
</comment>
<evidence type="ECO:0000313" key="19">
    <source>
        <dbReference type="Proteomes" id="UP000410492"/>
    </source>
</evidence>
<dbReference type="GO" id="GO:0006826">
    <property type="term" value="P:iron ion transport"/>
    <property type="evidence" value="ECO:0007669"/>
    <property type="project" value="InterPro"/>
</dbReference>
<evidence type="ECO:0000259" key="17">
    <source>
        <dbReference type="PROSITE" id="PS50905"/>
    </source>
</evidence>
<dbReference type="Pfam" id="PF00210">
    <property type="entry name" value="Ferritin"/>
    <property type="match status" value="1"/>
</dbReference>
<dbReference type="Proteomes" id="UP000410492">
    <property type="component" value="Unassembled WGS sequence"/>
</dbReference>
<name>A0A653D858_CALMS</name>
<dbReference type="GO" id="GO:0005794">
    <property type="term" value="C:Golgi apparatus"/>
    <property type="evidence" value="ECO:0007669"/>
    <property type="project" value="UniProtKB-SubCell"/>
</dbReference>
<evidence type="ECO:0000256" key="14">
    <source>
        <dbReference type="PIRSR" id="PIRSR601519-1"/>
    </source>
</evidence>
<keyword evidence="19" id="KW-1185">Reference proteome</keyword>
<evidence type="ECO:0000256" key="6">
    <source>
        <dbReference type="ARBA" id="ARBA00022723"/>
    </source>
</evidence>
<feature type="binding site" evidence="14">
    <location>
        <position position="137"/>
    </location>
    <ligand>
        <name>Fe cation</name>
        <dbReference type="ChEBI" id="CHEBI:24875"/>
        <label>1</label>
    </ligand>
</feature>
<keyword evidence="11" id="KW-1015">Disulfide bond</keyword>
<evidence type="ECO:0000256" key="13">
    <source>
        <dbReference type="ARBA" id="ARBA00063343"/>
    </source>
</evidence>
<evidence type="ECO:0000256" key="12">
    <source>
        <dbReference type="ARBA" id="ARBA00047990"/>
    </source>
</evidence>